<dbReference type="Gene3D" id="3.40.309.10">
    <property type="entry name" value="Aldehyde Dehydrogenase, Chain A, domain 2"/>
    <property type="match status" value="1"/>
</dbReference>
<evidence type="ECO:0000256" key="4">
    <source>
        <dbReference type="PIRNR" id="PIRNR036492"/>
    </source>
</evidence>
<dbReference type="InterPro" id="IPR029510">
    <property type="entry name" value="Ald_DH_CS_GLU"/>
</dbReference>
<evidence type="ECO:0000256" key="3">
    <source>
        <dbReference type="ARBA" id="ARBA00023027"/>
    </source>
</evidence>
<evidence type="ECO:0000256" key="7">
    <source>
        <dbReference type="RuleBase" id="RU003345"/>
    </source>
</evidence>
<evidence type="ECO:0000256" key="6">
    <source>
        <dbReference type="PROSITE-ProRule" id="PRU10007"/>
    </source>
</evidence>
<dbReference type="Pfam" id="PF00171">
    <property type="entry name" value="Aldedh"/>
    <property type="match status" value="1"/>
</dbReference>
<dbReference type="PANTHER" id="PTHR43570:SF20">
    <property type="entry name" value="ALDEHYDE DEHYDROGENASE ALDX-RELATED"/>
    <property type="match status" value="1"/>
</dbReference>
<organism evidence="9 10">
    <name type="scientific">Hymenobacter gummosus</name>
    <dbReference type="NCBI Taxonomy" id="1776032"/>
    <lineage>
        <taxon>Bacteria</taxon>
        <taxon>Pseudomonadati</taxon>
        <taxon>Bacteroidota</taxon>
        <taxon>Cytophagia</taxon>
        <taxon>Cytophagales</taxon>
        <taxon>Hymenobacteraceae</taxon>
        <taxon>Hymenobacter</taxon>
    </lineage>
</organism>
<keyword evidence="2 4" id="KW-0560">Oxidoreductase</keyword>
<name>A0A431U300_9BACT</name>
<dbReference type="SUPFAM" id="SSF53720">
    <property type="entry name" value="ALDH-like"/>
    <property type="match status" value="1"/>
</dbReference>
<dbReference type="GO" id="GO:0004029">
    <property type="term" value="F:aldehyde dehydrogenase (NAD+) activity"/>
    <property type="evidence" value="ECO:0007669"/>
    <property type="project" value="TreeGrafter"/>
</dbReference>
<feature type="active site" evidence="5">
    <location>
        <position position="260"/>
    </location>
</feature>
<keyword evidence="10" id="KW-1185">Reference proteome</keyword>
<reference evidence="9 10" key="1">
    <citation type="submission" date="2018-12" db="EMBL/GenBank/DDBJ databases">
        <title>Hymenobacter gummosus sp. nov., isolated from a spring.</title>
        <authorList>
            <person name="Nie L."/>
        </authorList>
    </citation>
    <scope>NUCLEOTIDE SEQUENCE [LARGE SCALE GENOMIC DNA]</scope>
    <source>
        <strain evidence="9 10">KCTC 52166</strain>
    </source>
</reference>
<sequence length="485" mass="52315">MPDPAVPLPPAPLPATTESLADLLRRQQARSAVLRRETVTERAARLRRLHEWITRNRAAIQEALRQDFGKPALETDVTEVYATQAEIRHALKHLKQWMAPRRVGTPLALLGTTSWVQYEPKGVALIIAPWNYPFYLAVGPLASALAAGNCCVLKPSEMTPAVAALLARMVGELFDPAEVAVVPGDKEVATALLALPFDHIFFTGSPQVGKVVMRAAAEHLTSVTLELGGKSPAVVDASADLRDAAEKLVWGKCVNAGQTCVAPDYLLVHESIREALVAEIRAVLSRFYDAEGAGVAASKSFARIVNGQHFQRLAGLLEDAQQRGATVALGGGVDQAQCFIEPTVLVDVPLDARLMQEEIFGPLLPVVTCANLMEAADFINARPRPLALYLFARSTEAQRYLLARVPAGGACLNDTLIHLGHPELPFGGSGNSGIGRAHGHYGFVAFSNEKAVLRQRTGRTGIKLFYPPYTPKVQGLVDVLLKYLG</sequence>
<dbReference type="PIRSF" id="PIRSF036492">
    <property type="entry name" value="ALDH"/>
    <property type="match status" value="1"/>
</dbReference>
<dbReference type="GO" id="GO:0006081">
    <property type="term" value="P:aldehyde metabolic process"/>
    <property type="evidence" value="ECO:0007669"/>
    <property type="project" value="InterPro"/>
</dbReference>
<protein>
    <recommendedName>
        <fullName evidence="4">Aldehyde dehydrogenase</fullName>
    </recommendedName>
</protein>
<dbReference type="InterPro" id="IPR016162">
    <property type="entry name" value="Ald_DH_N"/>
</dbReference>
<dbReference type="PROSITE" id="PS00687">
    <property type="entry name" value="ALDEHYDE_DEHYDR_GLU"/>
    <property type="match status" value="1"/>
</dbReference>
<keyword evidence="3" id="KW-0520">NAD</keyword>
<proteinExistence type="inferred from homology"/>
<feature type="domain" description="Aldehyde dehydrogenase" evidence="8">
    <location>
        <begin position="28"/>
        <end position="452"/>
    </location>
</feature>
<dbReference type="Gene3D" id="3.40.605.10">
    <property type="entry name" value="Aldehyde Dehydrogenase, Chain A, domain 1"/>
    <property type="match status" value="1"/>
</dbReference>
<dbReference type="GO" id="GO:0005737">
    <property type="term" value="C:cytoplasm"/>
    <property type="evidence" value="ECO:0007669"/>
    <property type="project" value="TreeGrafter"/>
</dbReference>
<accession>A0A431U300</accession>
<dbReference type="InterPro" id="IPR015590">
    <property type="entry name" value="Aldehyde_DH_dom"/>
</dbReference>
<dbReference type="OrthoDB" id="973869at2"/>
<evidence type="ECO:0000259" key="8">
    <source>
        <dbReference type="Pfam" id="PF00171"/>
    </source>
</evidence>
<evidence type="ECO:0000256" key="1">
    <source>
        <dbReference type="ARBA" id="ARBA00009986"/>
    </source>
</evidence>
<evidence type="ECO:0000313" key="9">
    <source>
        <dbReference type="EMBL" id="RTQ49760.1"/>
    </source>
</evidence>
<comment type="caution">
    <text evidence="9">The sequence shown here is derived from an EMBL/GenBank/DDBJ whole genome shotgun (WGS) entry which is preliminary data.</text>
</comment>
<evidence type="ECO:0000256" key="5">
    <source>
        <dbReference type="PIRSR" id="PIRSR036492-1"/>
    </source>
</evidence>
<comment type="similarity">
    <text evidence="1 4 7">Belongs to the aldehyde dehydrogenase family.</text>
</comment>
<dbReference type="EMBL" id="RXOF01000006">
    <property type="protein sequence ID" value="RTQ49760.1"/>
    <property type="molecule type" value="Genomic_DNA"/>
</dbReference>
<gene>
    <name evidence="9" type="ORF">EJV47_13200</name>
</gene>
<dbReference type="Proteomes" id="UP000282184">
    <property type="component" value="Unassembled WGS sequence"/>
</dbReference>
<dbReference type="FunFam" id="3.40.605.10:FF:000004">
    <property type="entry name" value="Aldehyde dehydrogenase"/>
    <property type="match status" value="1"/>
</dbReference>
<dbReference type="InterPro" id="IPR016163">
    <property type="entry name" value="Ald_DH_C"/>
</dbReference>
<evidence type="ECO:0000256" key="2">
    <source>
        <dbReference type="ARBA" id="ARBA00023002"/>
    </source>
</evidence>
<dbReference type="FunFam" id="3.40.309.10:FF:000003">
    <property type="entry name" value="Aldehyde dehydrogenase"/>
    <property type="match status" value="1"/>
</dbReference>
<evidence type="ECO:0000313" key="10">
    <source>
        <dbReference type="Proteomes" id="UP000282184"/>
    </source>
</evidence>
<dbReference type="CDD" id="cd07134">
    <property type="entry name" value="ALDH_AlkH-like"/>
    <property type="match status" value="1"/>
</dbReference>
<dbReference type="RefSeq" id="WP_126693619.1">
    <property type="nucleotide sequence ID" value="NZ_RXOF01000006.1"/>
</dbReference>
<dbReference type="InterPro" id="IPR016161">
    <property type="entry name" value="Ald_DH/histidinol_DH"/>
</dbReference>
<dbReference type="AlphaFoldDB" id="A0A431U300"/>
<feature type="active site" evidence="5 6">
    <location>
        <position position="226"/>
    </location>
</feature>
<dbReference type="InterPro" id="IPR012394">
    <property type="entry name" value="Aldehyde_DH_NAD(P)"/>
</dbReference>
<dbReference type="PANTHER" id="PTHR43570">
    <property type="entry name" value="ALDEHYDE DEHYDROGENASE"/>
    <property type="match status" value="1"/>
</dbReference>